<sequence length="142" mass="14762">MVRMRSDGQRTIDSGSLSRAGSWLACSPESSCCSQAGRPARRLRAGSLALGRAERRQKGDAAQAGQGRAGQGMASPGCEAAQCRPELAQTPVCPSGETWLARRLVCSSARLLVCPSARPVCALSGRQSVGVGSKRGLAASRY</sequence>
<evidence type="ECO:0000313" key="3">
    <source>
        <dbReference type="Proteomes" id="UP000023623"/>
    </source>
</evidence>
<feature type="compositionally biased region" description="Low complexity" evidence="1">
    <location>
        <begin position="60"/>
        <end position="74"/>
    </location>
</feature>
<accession>A0A022Y3D5</accession>
<dbReference type="HOGENOM" id="CLU_1846543_0_0_1"/>
<keyword evidence="3" id="KW-1185">Reference proteome</keyword>
<protein>
    <submittedName>
        <fullName evidence="2">Uncharacterized protein</fullName>
    </submittedName>
</protein>
<dbReference type="Proteomes" id="UP000023623">
    <property type="component" value="Unassembled WGS sequence"/>
</dbReference>
<proteinExistence type="predicted"/>
<evidence type="ECO:0000256" key="1">
    <source>
        <dbReference type="SAM" id="MobiDB-lite"/>
    </source>
</evidence>
<gene>
    <name evidence="2" type="ORF">H105_01314</name>
</gene>
<evidence type="ECO:0000313" key="2">
    <source>
        <dbReference type="EMBL" id="EZF77487.1"/>
    </source>
</evidence>
<name>A0A022Y3D5_TRISD</name>
<dbReference type="AlphaFoldDB" id="A0A022Y3D5"/>
<feature type="region of interest" description="Disordered" evidence="1">
    <location>
        <begin position="47"/>
        <end position="78"/>
    </location>
</feature>
<organism evidence="2 3">
    <name type="scientific">Trichophyton soudanense CBS 452.61</name>
    <dbReference type="NCBI Taxonomy" id="1215331"/>
    <lineage>
        <taxon>Eukaryota</taxon>
        <taxon>Fungi</taxon>
        <taxon>Dikarya</taxon>
        <taxon>Ascomycota</taxon>
        <taxon>Pezizomycotina</taxon>
        <taxon>Eurotiomycetes</taxon>
        <taxon>Eurotiomycetidae</taxon>
        <taxon>Onygenales</taxon>
        <taxon>Arthrodermataceae</taxon>
        <taxon>Trichophyton</taxon>
    </lineage>
</organism>
<reference evidence="2 3" key="1">
    <citation type="submission" date="2014-02" db="EMBL/GenBank/DDBJ databases">
        <title>The Genome Sequence of Trichophyton rubrum (morphotype soudanense) CBS 452.61.</title>
        <authorList>
            <consortium name="The Broad Institute Genomics Platform"/>
            <person name="Cuomo C.A."/>
            <person name="White T.C."/>
            <person name="Graser Y."/>
            <person name="Martinez-Rossi N."/>
            <person name="Heitman J."/>
            <person name="Young S.K."/>
            <person name="Zeng Q."/>
            <person name="Gargeya S."/>
            <person name="Abouelleil A."/>
            <person name="Alvarado L."/>
            <person name="Chapman S.B."/>
            <person name="Gainer-Dewar J."/>
            <person name="Goldberg J."/>
            <person name="Griggs A."/>
            <person name="Gujja S."/>
            <person name="Hansen M."/>
            <person name="Howarth C."/>
            <person name="Imamovic A."/>
            <person name="Larimer J."/>
            <person name="Martinez D."/>
            <person name="Murphy C."/>
            <person name="Pearson M.D."/>
            <person name="Persinoti G."/>
            <person name="Poon T."/>
            <person name="Priest M."/>
            <person name="Roberts A.D."/>
            <person name="Saif S."/>
            <person name="Shea T.D."/>
            <person name="Sykes S.N."/>
            <person name="Wortman J."/>
            <person name="Nusbaum C."/>
            <person name="Birren B."/>
        </authorList>
    </citation>
    <scope>NUCLEOTIDE SEQUENCE [LARGE SCALE GENOMIC DNA]</scope>
    <source>
        <strain evidence="2 3">CBS 452.61</strain>
    </source>
</reference>
<feature type="non-terminal residue" evidence="2">
    <location>
        <position position="142"/>
    </location>
</feature>
<dbReference type="EMBL" id="KK208748">
    <property type="protein sequence ID" value="EZF77487.1"/>
    <property type="molecule type" value="Genomic_DNA"/>
</dbReference>